<evidence type="ECO:0000256" key="7">
    <source>
        <dbReference type="ARBA" id="ARBA00022755"/>
    </source>
</evidence>
<dbReference type="PROSITE" id="PS00184">
    <property type="entry name" value="GARS"/>
    <property type="match status" value="1"/>
</dbReference>
<keyword evidence="6 13" id="KW-0547">Nucleotide-binding</keyword>
<name>A0ABN0P1B6_TRELE</name>
<evidence type="ECO:0000256" key="8">
    <source>
        <dbReference type="ARBA" id="ARBA00022840"/>
    </source>
</evidence>
<dbReference type="Gene3D" id="3.40.50.20">
    <property type="match status" value="1"/>
</dbReference>
<gene>
    <name evidence="12" type="primary">purD</name>
    <name evidence="15" type="ORF">HMPREF9193_00466</name>
</gene>
<dbReference type="InterPro" id="IPR037123">
    <property type="entry name" value="PRibGlycinamide_synth_C_sf"/>
</dbReference>
<dbReference type="InterPro" id="IPR016185">
    <property type="entry name" value="PreATP-grasp_dom_sf"/>
</dbReference>
<dbReference type="InterPro" id="IPR013815">
    <property type="entry name" value="ATP_grasp_subdomain_1"/>
</dbReference>
<accession>A0ABN0P1B6</accession>
<comment type="catalytic activity">
    <reaction evidence="12">
        <text>5-phospho-beta-D-ribosylamine + glycine + ATP = N(1)-(5-phospho-beta-D-ribosyl)glycinamide + ADP + phosphate + H(+)</text>
        <dbReference type="Rhea" id="RHEA:17453"/>
        <dbReference type="ChEBI" id="CHEBI:15378"/>
        <dbReference type="ChEBI" id="CHEBI:30616"/>
        <dbReference type="ChEBI" id="CHEBI:43474"/>
        <dbReference type="ChEBI" id="CHEBI:57305"/>
        <dbReference type="ChEBI" id="CHEBI:58681"/>
        <dbReference type="ChEBI" id="CHEBI:143788"/>
        <dbReference type="ChEBI" id="CHEBI:456216"/>
        <dbReference type="EC" id="6.3.4.13"/>
    </reaction>
</comment>
<evidence type="ECO:0000256" key="6">
    <source>
        <dbReference type="ARBA" id="ARBA00022741"/>
    </source>
</evidence>
<feature type="domain" description="ATP-grasp" evidence="14">
    <location>
        <begin position="105"/>
        <end position="310"/>
    </location>
</feature>
<evidence type="ECO:0000256" key="1">
    <source>
        <dbReference type="ARBA" id="ARBA00001936"/>
    </source>
</evidence>
<evidence type="ECO:0000256" key="3">
    <source>
        <dbReference type="ARBA" id="ARBA00005174"/>
    </source>
</evidence>
<dbReference type="InterPro" id="IPR020561">
    <property type="entry name" value="PRibGlycinamid_synth_ATP-grasp"/>
</dbReference>
<keyword evidence="7 12" id="KW-0658">Purine biosynthesis</keyword>
<evidence type="ECO:0000313" key="15">
    <source>
        <dbReference type="EMBL" id="ERJ94111.1"/>
    </source>
</evidence>
<dbReference type="Gene3D" id="3.30.470.20">
    <property type="entry name" value="ATP-grasp fold, B domain"/>
    <property type="match status" value="1"/>
</dbReference>
<dbReference type="GO" id="GO:0016874">
    <property type="term" value="F:ligase activity"/>
    <property type="evidence" value="ECO:0007669"/>
    <property type="project" value="UniProtKB-KW"/>
</dbReference>
<dbReference type="Pfam" id="PF02844">
    <property type="entry name" value="GARS_N"/>
    <property type="match status" value="1"/>
</dbReference>
<comment type="pathway">
    <text evidence="3 12">Purine metabolism; IMP biosynthesis via de novo pathway; N(1)-(5-phospho-D-ribosyl)glycinamide from 5-phospho-alpha-D-ribose 1-diphosphate: step 2/2.</text>
</comment>
<comment type="cofactor">
    <cofactor evidence="2">
        <name>Mg(2+)</name>
        <dbReference type="ChEBI" id="CHEBI:18420"/>
    </cofactor>
</comment>
<dbReference type="EC" id="6.3.4.13" evidence="4 12"/>
<dbReference type="SUPFAM" id="SSF56059">
    <property type="entry name" value="Glutathione synthetase ATP-binding domain-like"/>
    <property type="match status" value="1"/>
</dbReference>
<evidence type="ECO:0000256" key="5">
    <source>
        <dbReference type="ARBA" id="ARBA00022598"/>
    </source>
</evidence>
<dbReference type="SUPFAM" id="SSF51246">
    <property type="entry name" value="Rudiment single hybrid motif"/>
    <property type="match status" value="1"/>
</dbReference>
<dbReference type="Pfam" id="PF02843">
    <property type="entry name" value="GARS_C"/>
    <property type="match status" value="1"/>
</dbReference>
<dbReference type="EMBL" id="AWVH01000006">
    <property type="protein sequence ID" value="ERJ94111.1"/>
    <property type="molecule type" value="Genomic_DNA"/>
</dbReference>
<dbReference type="InterPro" id="IPR020562">
    <property type="entry name" value="PRibGlycinamide_synth_N"/>
</dbReference>
<dbReference type="Proteomes" id="UP000016649">
    <property type="component" value="Unassembled WGS sequence"/>
</dbReference>
<evidence type="ECO:0000313" key="16">
    <source>
        <dbReference type="Proteomes" id="UP000016649"/>
    </source>
</evidence>
<evidence type="ECO:0000256" key="11">
    <source>
        <dbReference type="ARBA" id="ARBA00042864"/>
    </source>
</evidence>
<dbReference type="PANTHER" id="PTHR43472">
    <property type="entry name" value="PHOSPHORIBOSYLAMINE--GLYCINE LIGASE"/>
    <property type="match status" value="1"/>
</dbReference>
<keyword evidence="16" id="KW-1185">Reference proteome</keyword>
<comment type="cofactor">
    <cofactor evidence="1">
        <name>Mn(2+)</name>
        <dbReference type="ChEBI" id="CHEBI:29035"/>
    </cofactor>
</comment>
<dbReference type="Pfam" id="PF01071">
    <property type="entry name" value="GARS_A"/>
    <property type="match status" value="1"/>
</dbReference>
<organism evidence="15 16">
    <name type="scientific">Treponema lecithinolyticum ATCC 700332</name>
    <dbReference type="NCBI Taxonomy" id="1321815"/>
    <lineage>
        <taxon>Bacteria</taxon>
        <taxon>Pseudomonadati</taxon>
        <taxon>Spirochaetota</taxon>
        <taxon>Spirochaetia</taxon>
        <taxon>Spirochaetales</taxon>
        <taxon>Treponemataceae</taxon>
        <taxon>Treponema</taxon>
    </lineage>
</organism>
<keyword evidence="5 12" id="KW-0436">Ligase</keyword>
<dbReference type="InterPro" id="IPR020560">
    <property type="entry name" value="PRibGlycinamide_synth_C-dom"/>
</dbReference>
<evidence type="ECO:0000256" key="2">
    <source>
        <dbReference type="ARBA" id="ARBA00001946"/>
    </source>
</evidence>
<dbReference type="PROSITE" id="PS50975">
    <property type="entry name" value="ATP_GRASP"/>
    <property type="match status" value="1"/>
</dbReference>
<evidence type="ECO:0000259" key="14">
    <source>
        <dbReference type="PROSITE" id="PS50975"/>
    </source>
</evidence>
<dbReference type="SMART" id="SM01210">
    <property type="entry name" value="GARS_C"/>
    <property type="match status" value="1"/>
</dbReference>
<comment type="similarity">
    <text evidence="9 12">Belongs to the GARS family.</text>
</comment>
<dbReference type="Gene3D" id="3.90.600.10">
    <property type="entry name" value="Phosphoribosylglycinamide synthetase, C-terminal domain"/>
    <property type="match status" value="1"/>
</dbReference>
<dbReference type="PANTHER" id="PTHR43472:SF1">
    <property type="entry name" value="PHOSPHORIBOSYLAMINE--GLYCINE LIGASE, CHLOROPLASTIC"/>
    <property type="match status" value="1"/>
</dbReference>
<comment type="caution">
    <text evidence="15">The sequence shown here is derived from an EMBL/GenBank/DDBJ whole genome shotgun (WGS) entry which is preliminary data.</text>
</comment>
<dbReference type="HAMAP" id="MF_00138">
    <property type="entry name" value="GARS"/>
    <property type="match status" value="1"/>
</dbReference>
<dbReference type="RefSeq" id="WP_021686867.1">
    <property type="nucleotide sequence ID" value="NZ_KI260561.1"/>
</dbReference>
<dbReference type="InterPro" id="IPR020559">
    <property type="entry name" value="PRibGlycinamide_synth_CS"/>
</dbReference>
<dbReference type="InterPro" id="IPR011054">
    <property type="entry name" value="Rudment_hybrid_motif"/>
</dbReference>
<reference evidence="15 16" key="1">
    <citation type="submission" date="2013-08" db="EMBL/GenBank/DDBJ databases">
        <authorList>
            <person name="Weinstock G."/>
            <person name="Sodergren E."/>
            <person name="Wylie T."/>
            <person name="Fulton L."/>
            <person name="Fulton R."/>
            <person name="Fronick C."/>
            <person name="O'Laughlin M."/>
            <person name="Godfrey J."/>
            <person name="Miner T."/>
            <person name="Herter B."/>
            <person name="Appelbaum E."/>
            <person name="Cordes M."/>
            <person name="Lek S."/>
            <person name="Wollam A."/>
            <person name="Pepin K.H."/>
            <person name="Palsikar V.B."/>
            <person name="Mitreva M."/>
            <person name="Wilson R.K."/>
        </authorList>
    </citation>
    <scope>NUCLEOTIDE SEQUENCE [LARGE SCALE GENOMIC DNA]</scope>
    <source>
        <strain evidence="15 16">ATCC 700332</strain>
    </source>
</reference>
<sequence length="416" mass="46662">MKVLVVGNGGREDALCKKISESGKLTKLYCVKGNAGTLRYAENLDLQSTSDILDFSLKEKIDLVVIGPENPLCEGITDLFSANNIRVFGADKKSAQLEGSKDFAKRFMQEYGIPTARYKTVFSKEESKYVLKEFSYPLVIKADGLCAGKGVRICNSKTEAEKYIAELFDDEIFGEEGKTAVIEEFLTGKEASLLCFVSGNKIIPMESARDYKKIFDNDLGENTGGVGCYSPSELFDDTLKTRVHTVLEKISVGLKNEGLEYFGILFIGFMIDGSDIKILEFNVRFGDPETEVVLPRLKSDLLELIEKVFNKTLEEKDLKWKKEKCLTVVLTSEGYPGTYKKGKEISGLKTACDDRNVYIYHNNTKYKDGKILSDGGRVLSVTGLGESFEKIRKKIYERIETIHFEGMRFRKDIGCI</sequence>
<dbReference type="SUPFAM" id="SSF52440">
    <property type="entry name" value="PreATP-grasp domain"/>
    <property type="match status" value="1"/>
</dbReference>
<protein>
    <recommendedName>
        <fullName evidence="4 12">Phosphoribosylamine--glycine ligase</fullName>
        <ecNumber evidence="4 12">6.3.4.13</ecNumber>
    </recommendedName>
    <alternativeName>
        <fullName evidence="12">GARS</fullName>
    </alternativeName>
    <alternativeName>
        <fullName evidence="10 12">Glycinamide ribonucleotide synthetase</fullName>
    </alternativeName>
    <alternativeName>
        <fullName evidence="11 12">Phosphoribosylglycinamide synthetase</fullName>
    </alternativeName>
</protein>
<evidence type="ECO:0000256" key="9">
    <source>
        <dbReference type="ARBA" id="ARBA00038345"/>
    </source>
</evidence>
<evidence type="ECO:0000256" key="4">
    <source>
        <dbReference type="ARBA" id="ARBA00013255"/>
    </source>
</evidence>
<dbReference type="SMART" id="SM01209">
    <property type="entry name" value="GARS_A"/>
    <property type="match status" value="1"/>
</dbReference>
<evidence type="ECO:0000256" key="10">
    <source>
        <dbReference type="ARBA" id="ARBA00042242"/>
    </source>
</evidence>
<keyword evidence="8 13" id="KW-0067">ATP-binding</keyword>
<proteinExistence type="inferred from homology"/>
<dbReference type="NCBIfam" id="TIGR00877">
    <property type="entry name" value="purD"/>
    <property type="match status" value="1"/>
</dbReference>
<dbReference type="InterPro" id="IPR000115">
    <property type="entry name" value="PRibGlycinamide_synth"/>
</dbReference>
<evidence type="ECO:0000256" key="12">
    <source>
        <dbReference type="HAMAP-Rule" id="MF_00138"/>
    </source>
</evidence>
<evidence type="ECO:0000256" key="13">
    <source>
        <dbReference type="PROSITE-ProRule" id="PRU00409"/>
    </source>
</evidence>
<dbReference type="Gene3D" id="3.30.1490.20">
    <property type="entry name" value="ATP-grasp fold, A domain"/>
    <property type="match status" value="1"/>
</dbReference>
<dbReference type="InterPro" id="IPR011761">
    <property type="entry name" value="ATP-grasp"/>
</dbReference>